<dbReference type="PATRIC" id="fig|458.5.peg.1483"/>
<organism evidence="1 2">
    <name type="scientific">Legionella rubrilucens</name>
    <dbReference type="NCBI Taxonomy" id="458"/>
    <lineage>
        <taxon>Bacteria</taxon>
        <taxon>Pseudomonadati</taxon>
        <taxon>Pseudomonadota</taxon>
        <taxon>Gammaproteobacteria</taxon>
        <taxon>Legionellales</taxon>
        <taxon>Legionellaceae</taxon>
        <taxon>Legionella</taxon>
    </lineage>
</organism>
<evidence type="ECO:0000313" key="1">
    <source>
        <dbReference type="EMBL" id="KTD49084.1"/>
    </source>
</evidence>
<keyword evidence="2" id="KW-1185">Reference proteome</keyword>
<evidence type="ECO:0000313" key="2">
    <source>
        <dbReference type="Proteomes" id="UP000054608"/>
    </source>
</evidence>
<dbReference type="RefSeq" id="WP_058531497.1">
    <property type="nucleotide sequence ID" value="NZ_CAAAIN010000006.1"/>
</dbReference>
<protein>
    <submittedName>
        <fullName evidence="1">Uncharacterized protein</fullName>
    </submittedName>
</protein>
<dbReference type="EMBL" id="LNYT01000007">
    <property type="protein sequence ID" value="KTD49084.1"/>
    <property type="molecule type" value="Genomic_DNA"/>
</dbReference>
<accession>A0A0W0XWL9</accession>
<reference evidence="1 2" key="1">
    <citation type="submission" date="2015-11" db="EMBL/GenBank/DDBJ databases">
        <title>Genomic analysis of 38 Legionella species identifies large and diverse effector repertoires.</title>
        <authorList>
            <person name="Burstein D."/>
            <person name="Amaro F."/>
            <person name="Zusman T."/>
            <person name="Lifshitz Z."/>
            <person name="Cohen O."/>
            <person name="Gilbert J.A."/>
            <person name="Pupko T."/>
            <person name="Shuman H.A."/>
            <person name="Segal G."/>
        </authorList>
    </citation>
    <scope>NUCLEOTIDE SEQUENCE [LARGE SCALE GENOMIC DNA]</scope>
    <source>
        <strain evidence="1 2">WA-270A-C2</strain>
    </source>
</reference>
<gene>
    <name evidence="1" type="ORF">Lrub_1435</name>
</gene>
<name>A0A0W0XWL9_9GAMM</name>
<dbReference type="GeneID" id="48947567"/>
<proteinExistence type="predicted"/>
<sequence>MLFKKSAEVAPQDQGCFYIPWVERPRNLEKMKESGHLWTYLTAKNIYRHFYTAPECVPRDNHHVAICFKVRLTSEQQSRLELLKTGVTRVYRGDLSFEPDAIESCLVLTSQESKEYRRESAEENHPSPMTL</sequence>
<dbReference type="Proteomes" id="UP000054608">
    <property type="component" value="Unassembled WGS sequence"/>
</dbReference>
<comment type="caution">
    <text evidence="1">The sequence shown here is derived from an EMBL/GenBank/DDBJ whole genome shotgun (WGS) entry which is preliminary data.</text>
</comment>
<dbReference type="AlphaFoldDB" id="A0A0W0XWL9"/>
<dbReference type="OrthoDB" id="5639359at2"/>